<sequence length="766" mass="85448">MMNPCPERGFPLSGRASRDPASSVIDELQMMPESLKPIQSYPTQSTASRLARGLRAAPDPQQASGVDATDQSPAQQPTNPTELDHSSLLLIVQPSSPPPNTSSASSTLSPSKPPLKRRTRRTTTTKRPSAEPWSYTQATFKNKLLIHLLRILPTLTIDGIHTAEVTTVKYGYHWVCKEGYTLPRQGCRKAVKHLTQFSIADHDAFLLALDNGTLYAERCDAIRKEPGQSDGGRLYGLYKGGVRKRAMTVTEVPVDRAFETMNRAQRAQVIREKLLAEIQTVVPKADMGDVFFAVKRTEELGYRWVRGGYEEPKDTCRGKPRSKDIGKYTLSEGVAILKALKDGSLRVETVEGVPVDVTRDVSGTVLEMLEAGDQLDTKYARVVGGKEVKLRDQKVAPEEGEDAERGLPANHFHQEDLEVPSFDTATRPELNKAARKRKAVSLADGLKRSRPRISMRNTVIIQPAEDSERRPGNCSQDKTQMSLVTPTTTEAAIRATRSPRRLHDEVRECSSTRVGIVKEAKAVTKGELMKEEFNYGHSNEEHLHETFSNDGHSKEAHLNEEHSNEERFNEGHSNEMHSSEEHCHKEHSGREEPIKSTPMSPIKEETIKEERIKEEHTFEASLLKGDPTTDRSIKKELIKTEPSVKEEPIKQESLQSEPFIQIQPTKGSSSFSRPILPSSANLQTTKALTTDSSAYSTGKIPRNSVILQSLRKPIWARSVLDTNSKVSKANHASRSRTMEEVHWRPNARSPALNETAARRRSIGRRG</sequence>
<feature type="compositionally biased region" description="Basic residues" evidence="1">
    <location>
        <begin position="114"/>
        <end position="124"/>
    </location>
</feature>
<feature type="compositionally biased region" description="Polar residues" evidence="1">
    <location>
        <begin position="721"/>
        <end position="732"/>
    </location>
</feature>
<proteinExistence type="predicted"/>
<evidence type="ECO:0000256" key="1">
    <source>
        <dbReference type="SAM" id="MobiDB-lite"/>
    </source>
</evidence>
<feature type="region of interest" description="Disordered" evidence="1">
    <location>
        <begin position="721"/>
        <end position="766"/>
    </location>
</feature>
<protein>
    <submittedName>
        <fullName evidence="2">Uncharacterized protein</fullName>
    </submittedName>
</protein>
<feature type="region of interest" description="Disordered" evidence="1">
    <location>
        <begin position="1"/>
        <end position="132"/>
    </location>
</feature>
<keyword evidence="3" id="KW-1185">Reference proteome</keyword>
<feature type="region of interest" description="Disordered" evidence="1">
    <location>
        <begin position="464"/>
        <end position="487"/>
    </location>
</feature>
<dbReference type="EMBL" id="ML119661">
    <property type="protein sequence ID" value="RPA84105.1"/>
    <property type="molecule type" value="Genomic_DNA"/>
</dbReference>
<feature type="compositionally biased region" description="Low complexity" evidence="1">
    <location>
        <begin position="101"/>
        <end position="110"/>
    </location>
</feature>
<evidence type="ECO:0000313" key="2">
    <source>
        <dbReference type="EMBL" id="RPA84105.1"/>
    </source>
</evidence>
<feature type="compositionally biased region" description="Polar residues" evidence="1">
    <location>
        <begin position="473"/>
        <end position="487"/>
    </location>
</feature>
<feature type="region of interest" description="Disordered" evidence="1">
    <location>
        <begin position="545"/>
        <end position="627"/>
    </location>
</feature>
<feature type="compositionally biased region" description="Basic and acidic residues" evidence="1">
    <location>
        <begin position="602"/>
        <end position="618"/>
    </location>
</feature>
<organism evidence="2 3">
    <name type="scientific">Ascobolus immersus RN42</name>
    <dbReference type="NCBI Taxonomy" id="1160509"/>
    <lineage>
        <taxon>Eukaryota</taxon>
        <taxon>Fungi</taxon>
        <taxon>Dikarya</taxon>
        <taxon>Ascomycota</taxon>
        <taxon>Pezizomycotina</taxon>
        <taxon>Pezizomycetes</taxon>
        <taxon>Pezizales</taxon>
        <taxon>Ascobolaceae</taxon>
        <taxon>Ascobolus</taxon>
    </lineage>
</organism>
<dbReference type="AlphaFoldDB" id="A0A3N4IDA0"/>
<dbReference type="Proteomes" id="UP000275078">
    <property type="component" value="Unassembled WGS sequence"/>
</dbReference>
<gene>
    <name evidence="2" type="ORF">BJ508DRAFT_47782</name>
</gene>
<feature type="compositionally biased region" description="Polar residues" evidence="1">
    <location>
        <begin position="61"/>
        <end position="81"/>
    </location>
</feature>
<name>A0A3N4IDA0_ASCIM</name>
<reference evidence="2 3" key="1">
    <citation type="journal article" date="2018" name="Nat. Ecol. Evol.">
        <title>Pezizomycetes genomes reveal the molecular basis of ectomycorrhizal truffle lifestyle.</title>
        <authorList>
            <person name="Murat C."/>
            <person name="Payen T."/>
            <person name="Noel B."/>
            <person name="Kuo A."/>
            <person name="Morin E."/>
            <person name="Chen J."/>
            <person name="Kohler A."/>
            <person name="Krizsan K."/>
            <person name="Balestrini R."/>
            <person name="Da Silva C."/>
            <person name="Montanini B."/>
            <person name="Hainaut M."/>
            <person name="Levati E."/>
            <person name="Barry K.W."/>
            <person name="Belfiori B."/>
            <person name="Cichocki N."/>
            <person name="Clum A."/>
            <person name="Dockter R.B."/>
            <person name="Fauchery L."/>
            <person name="Guy J."/>
            <person name="Iotti M."/>
            <person name="Le Tacon F."/>
            <person name="Lindquist E.A."/>
            <person name="Lipzen A."/>
            <person name="Malagnac F."/>
            <person name="Mello A."/>
            <person name="Molinier V."/>
            <person name="Miyauchi S."/>
            <person name="Poulain J."/>
            <person name="Riccioni C."/>
            <person name="Rubini A."/>
            <person name="Sitrit Y."/>
            <person name="Splivallo R."/>
            <person name="Traeger S."/>
            <person name="Wang M."/>
            <person name="Zifcakova L."/>
            <person name="Wipf D."/>
            <person name="Zambonelli A."/>
            <person name="Paolocci F."/>
            <person name="Nowrousian M."/>
            <person name="Ottonello S."/>
            <person name="Baldrian P."/>
            <person name="Spatafora J.W."/>
            <person name="Henrissat B."/>
            <person name="Nagy L.G."/>
            <person name="Aury J.M."/>
            <person name="Wincker P."/>
            <person name="Grigoriev I.V."/>
            <person name="Bonfante P."/>
            <person name="Martin F.M."/>
        </authorList>
    </citation>
    <scope>NUCLEOTIDE SEQUENCE [LARGE SCALE GENOMIC DNA]</scope>
    <source>
        <strain evidence="2 3">RN42</strain>
    </source>
</reference>
<evidence type="ECO:0000313" key="3">
    <source>
        <dbReference type="Proteomes" id="UP000275078"/>
    </source>
</evidence>
<feature type="compositionally biased region" description="Basic and acidic residues" evidence="1">
    <location>
        <begin position="545"/>
        <end position="594"/>
    </location>
</feature>
<accession>A0A3N4IDA0</accession>